<protein>
    <recommendedName>
        <fullName evidence="3">Co-chaperonin GroES</fullName>
    </recommendedName>
    <alternativeName>
        <fullName evidence="3">10 kDa chaperonin</fullName>
    </alternativeName>
    <alternativeName>
        <fullName evidence="3">Chaperonin-10</fullName>
        <shortName evidence="3">Cpn10</shortName>
    </alternativeName>
</protein>
<dbReference type="PROSITE" id="PS00681">
    <property type="entry name" value="CHAPERONINS_CPN10"/>
    <property type="match status" value="1"/>
</dbReference>
<dbReference type="InterPro" id="IPR020818">
    <property type="entry name" value="Chaperonin_GroES"/>
</dbReference>
<comment type="similarity">
    <text evidence="1 3 4">Belongs to the GroES chaperonin family.</text>
</comment>
<keyword evidence="6" id="KW-1185">Reference proteome</keyword>
<evidence type="ECO:0000256" key="4">
    <source>
        <dbReference type="RuleBase" id="RU000535"/>
    </source>
</evidence>
<dbReference type="OrthoDB" id="9806791at2"/>
<dbReference type="EMBL" id="RQHW01000065">
    <property type="protein sequence ID" value="TGN17652.1"/>
    <property type="molecule type" value="Genomic_DNA"/>
</dbReference>
<dbReference type="NCBIfam" id="NF001533">
    <property type="entry name" value="PRK00364.2-4"/>
    <property type="match status" value="1"/>
</dbReference>
<dbReference type="HAMAP" id="MF_00580">
    <property type="entry name" value="CH10"/>
    <property type="match status" value="1"/>
</dbReference>
<dbReference type="GO" id="GO:0051087">
    <property type="term" value="F:protein-folding chaperone binding"/>
    <property type="evidence" value="ECO:0007669"/>
    <property type="project" value="TreeGrafter"/>
</dbReference>
<evidence type="ECO:0000313" key="6">
    <source>
        <dbReference type="Proteomes" id="UP000298058"/>
    </source>
</evidence>
<evidence type="ECO:0000313" key="5">
    <source>
        <dbReference type="EMBL" id="TGN17652.1"/>
    </source>
</evidence>
<evidence type="ECO:0000256" key="1">
    <source>
        <dbReference type="ARBA" id="ARBA00006975"/>
    </source>
</evidence>
<comment type="subunit">
    <text evidence="3">Heptamer of 7 subunits arranged in a ring. Interacts with the chaperonin GroEL.</text>
</comment>
<evidence type="ECO:0000256" key="2">
    <source>
        <dbReference type="ARBA" id="ARBA00023186"/>
    </source>
</evidence>
<dbReference type="PANTHER" id="PTHR10772">
    <property type="entry name" value="10 KDA HEAT SHOCK PROTEIN"/>
    <property type="match status" value="1"/>
</dbReference>
<name>A0A4R9LUT8_9LEPT</name>
<comment type="function">
    <text evidence="3 4">Together with the chaperonin GroEL, plays an essential role in assisting protein folding. The GroEL-GroES system forms a nano-cage that allows encapsulation of the non-native substrate proteins and provides a physical environment optimized to promote and accelerate protein folding. GroES binds to the apical surface of the GroEL ring, thereby capping the opening of the GroEL channel.</text>
</comment>
<dbReference type="NCBIfam" id="NF001534">
    <property type="entry name" value="PRK00364.2-5"/>
    <property type="match status" value="1"/>
</dbReference>
<dbReference type="Proteomes" id="UP000298058">
    <property type="component" value="Unassembled WGS sequence"/>
</dbReference>
<dbReference type="CDD" id="cd00320">
    <property type="entry name" value="cpn10"/>
    <property type="match status" value="1"/>
</dbReference>
<dbReference type="NCBIfam" id="NF001531">
    <property type="entry name" value="PRK00364.2-2"/>
    <property type="match status" value="1"/>
</dbReference>
<comment type="subcellular location">
    <subcellularLocation>
        <location evidence="3">Cytoplasm</location>
    </subcellularLocation>
</comment>
<dbReference type="InterPro" id="IPR018369">
    <property type="entry name" value="Chaprnonin_Cpn10_CS"/>
</dbReference>
<dbReference type="GO" id="GO:0046872">
    <property type="term" value="F:metal ion binding"/>
    <property type="evidence" value="ECO:0007669"/>
    <property type="project" value="TreeGrafter"/>
</dbReference>
<dbReference type="PANTHER" id="PTHR10772:SF58">
    <property type="entry name" value="CO-CHAPERONIN GROES"/>
    <property type="match status" value="1"/>
</dbReference>
<sequence>MASIKPLGDRVVVEPKSEAEEKIGSIIVPDTAKEKPQEGKVTAVGQGKYEDGKLVPLEVKVGDTVLYGKYSGTEIKQAGKDYLIIRESDILAIVTN</sequence>
<dbReference type="InterPro" id="IPR037124">
    <property type="entry name" value="Chaperonin_GroES_sf"/>
</dbReference>
<dbReference type="GO" id="GO:0051082">
    <property type="term" value="F:unfolded protein binding"/>
    <property type="evidence" value="ECO:0007669"/>
    <property type="project" value="TreeGrafter"/>
</dbReference>
<dbReference type="PRINTS" id="PR00297">
    <property type="entry name" value="CHAPERONIN10"/>
</dbReference>
<accession>A0A4R9LUT8</accession>
<evidence type="ECO:0000256" key="3">
    <source>
        <dbReference type="HAMAP-Rule" id="MF_00580"/>
    </source>
</evidence>
<dbReference type="FunFam" id="2.30.33.40:FF:000001">
    <property type="entry name" value="10 kDa chaperonin"/>
    <property type="match status" value="1"/>
</dbReference>
<reference evidence="5" key="1">
    <citation type="journal article" date="2019" name="PLoS Negl. Trop. Dis.">
        <title>Revisiting the worldwide diversity of Leptospira species in the environment.</title>
        <authorList>
            <person name="Vincent A.T."/>
            <person name="Schiettekatte O."/>
            <person name="Bourhy P."/>
            <person name="Veyrier F.J."/>
            <person name="Picardeau M."/>
        </authorList>
    </citation>
    <scope>NUCLEOTIDE SEQUENCE [LARGE SCALE GENOMIC DNA]</scope>
    <source>
        <strain evidence="5">201300427</strain>
    </source>
</reference>
<gene>
    <name evidence="3" type="primary">groES</name>
    <name evidence="3" type="synonym">groS</name>
    <name evidence="5" type="ORF">EHS15_16640</name>
</gene>
<organism evidence="5 6">
    <name type="scientific">Leptospira idonii</name>
    <dbReference type="NCBI Taxonomy" id="1193500"/>
    <lineage>
        <taxon>Bacteria</taxon>
        <taxon>Pseudomonadati</taxon>
        <taxon>Spirochaetota</taxon>
        <taxon>Spirochaetia</taxon>
        <taxon>Leptospirales</taxon>
        <taxon>Leptospiraceae</taxon>
        <taxon>Leptospira</taxon>
    </lineage>
</organism>
<dbReference type="AlphaFoldDB" id="A0A4R9LUT8"/>
<dbReference type="GO" id="GO:0005524">
    <property type="term" value="F:ATP binding"/>
    <property type="evidence" value="ECO:0007669"/>
    <property type="project" value="InterPro"/>
</dbReference>
<dbReference type="GO" id="GO:0005737">
    <property type="term" value="C:cytoplasm"/>
    <property type="evidence" value="ECO:0007669"/>
    <property type="project" value="UniProtKB-SubCell"/>
</dbReference>
<keyword evidence="2 3" id="KW-0143">Chaperone</keyword>
<dbReference type="Pfam" id="PF00166">
    <property type="entry name" value="Cpn10"/>
    <property type="match status" value="1"/>
</dbReference>
<dbReference type="SUPFAM" id="SSF50129">
    <property type="entry name" value="GroES-like"/>
    <property type="match status" value="1"/>
</dbReference>
<dbReference type="InterPro" id="IPR011032">
    <property type="entry name" value="GroES-like_sf"/>
</dbReference>
<dbReference type="RefSeq" id="WP_135761709.1">
    <property type="nucleotide sequence ID" value="NZ_RQHW01000065.1"/>
</dbReference>
<keyword evidence="3" id="KW-0963">Cytoplasm</keyword>
<dbReference type="SMART" id="SM00883">
    <property type="entry name" value="Cpn10"/>
    <property type="match status" value="1"/>
</dbReference>
<proteinExistence type="inferred from homology"/>
<dbReference type="Gene3D" id="2.30.33.40">
    <property type="entry name" value="GroES chaperonin"/>
    <property type="match status" value="1"/>
</dbReference>
<comment type="caution">
    <text evidence="5">The sequence shown here is derived from an EMBL/GenBank/DDBJ whole genome shotgun (WGS) entry which is preliminary data.</text>
</comment>
<dbReference type="GO" id="GO:0044183">
    <property type="term" value="F:protein folding chaperone"/>
    <property type="evidence" value="ECO:0007669"/>
    <property type="project" value="InterPro"/>
</dbReference>